<dbReference type="VEuPathDB" id="FungiDB:AeMF1_012975"/>
<dbReference type="Proteomes" id="UP000481153">
    <property type="component" value="Unassembled WGS sequence"/>
</dbReference>
<evidence type="ECO:0008006" key="3">
    <source>
        <dbReference type="Google" id="ProtNLM"/>
    </source>
</evidence>
<comment type="caution">
    <text evidence="1">The sequence shown here is derived from an EMBL/GenBank/DDBJ whole genome shotgun (WGS) entry which is preliminary data.</text>
</comment>
<name>A0A6G0WYU3_9STRA</name>
<evidence type="ECO:0000313" key="2">
    <source>
        <dbReference type="Proteomes" id="UP000481153"/>
    </source>
</evidence>
<protein>
    <recommendedName>
        <fullName evidence="3">BZIP domain-containing protein</fullName>
    </recommendedName>
</protein>
<dbReference type="AlphaFoldDB" id="A0A6G0WYU3"/>
<reference evidence="1 2" key="1">
    <citation type="submission" date="2019-07" db="EMBL/GenBank/DDBJ databases">
        <title>Genomics analysis of Aphanomyces spp. identifies a new class of oomycete effector associated with host adaptation.</title>
        <authorList>
            <person name="Gaulin E."/>
        </authorList>
    </citation>
    <scope>NUCLEOTIDE SEQUENCE [LARGE SCALE GENOMIC DNA]</scope>
    <source>
        <strain evidence="1 2">ATCC 201684</strain>
    </source>
</reference>
<evidence type="ECO:0000313" key="1">
    <source>
        <dbReference type="EMBL" id="KAF0732701.1"/>
    </source>
</evidence>
<sequence length="233" mass="26809">MVDSPDRDEVRRAKRRHRSKINQRKYRAWQRAANVQLEHDVAELDAQTKRLEAHLVALQRGERFHAEVEAVQAYFDLFKLGYDHSERQKAYLRHFLVPTVWWMGQIGIEHVMAQWEAYSASFDAIRLEMCRLDRLYARADEVAVHASILAHLTPTVDSIATLFPSLPFAHKLMDKTLRLPIGFVFVFGATKRVIRLETNIDLTVALMEHLGSVDDVALALEGTRLGQDAKLHT</sequence>
<keyword evidence="2" id="KW-1185">Reference proteome</keyword>
<organism evidence="1 2">
    <name type="scientific">Aphanomyces euteiches</name>
    <dbReference type="NCBI Taxonomy" id="100861"/>
    <lineage>
        <taxon>Eukaryota</taxon>
        <taxon>Sar</taxon>
        <taxon>Stramenopiles</taxon>
        <taxon>Oomycota</taxon>
        <taxon>Saprolegniomycetes</taxon>
        <taxon>Saprolegniales</taxon>
        <taxon>Verrucalvaceae</taxon>
        <taxon>Aphanomyces</taxon>
    </lineage>
</organism>
<gene>
    <name evidence="1" type="ORF">Ae201684_010233</name>
</gene>
<proteinExistence type="predicted"/>
<dbReference type="EMBL" id="VJMJ01000129">
    <property type="protein sequence ID" value="KAF0732701.1"/>
    <property type="molecule type" value="Genomic_DNA"/>
</dbReference>
<accession>A0A6G0WYU3</accession>